<keyword evidence="3 5" id="KW-0378">Hydrolase</keyword>
<dbReference type="EMBL" id="UOGA01000170">
    <property type="protein sequence ID" value="VAX20183.1"/>
    <property type="molecule type" value="Genomic_DNA"/>
</dbReference>
<dbReference type="InterPro" id="IPR037004">
    <property type="entry name" value="Exonuc_VII_ssu_sf"/>
</dbReference>
<keyword evidence="2" id="KW-0540">Nuclease</keyword>
<protein>
    <submittedName>
        <fullName evidence="5">Exodeoxyribonuclease VII small subunit</fullName>
        <ecNumber evidence="5">3.1.11.6</ecNumber>
    </submittedName>
</protein>
<dbReference type="PANTHER" id="PTHR34137:SF1">
    <property type="entry name" value="EXODEOXYRIBONUCLEASE 7 SMALL SUBUNIT"/>
    <property type="match status" value="1"/>
</dbReference>
<dbReference type="GO" id="GO:0008855">
    <property type="term" value="F:exodeoxyribonuclease VII activity"/>
    <property type="evidence" value="ECO:0007669"/>
    <property type="project" value="UniProtKB-EC"/>
</dbReference>
<accession>A0A3B1C6C8</accession>
<keyword evidence="1" id="KW-0963">Cytoplasm</keyword>
<evidence type="ECO:0000256" key="1">
    <source>
        <dbReference type="ARBA" id="ARBA00022490"/>
    </source>
</evidence>
<organism evidence="5">
    <name type="scientific">hydrothermal vent metagenome</name>
    <dbReference type="NCBI Taxonomy" id="652676"/>
    <lineage>
        <taxon>unclassified sequences</taxon>
        <taxon>metagenomes</taxon>
        <taxon>ecological metagenomes</taxon>
    </lineage>
</organism>
<dbReference type="Gene3D" id="1.10.287.1040">
    <property type="entry name" value="Exonuclease VII, small subunit"/>
    <property type="match status" value="1"/>
</dbReference>
<dbReference type="InterPro" id="IPR003761">
    <property type="entry name" value="Exonuc_VII_S"/>
</dbReference>
<dbReference type="EC" id="3.1.11.6" evidence="5"/>
<evidence type="ECO:0000256" key="3">
    <source>
        <dbReference type="ARBA" id="ARBA00022801"/>
    </source>
</evidence>
<gene>
    <name evidence="5" type="ORF">MNBD_NITROSPINAE04-2353</name>
</gene>
<dbReference type="GO" id="GO:0006308">
    <property type="term" value="P:DNA catabolic process"/>
    <property type="evidence" value="ECO:0007669"/>
    <property type="project" value="InterPro"/>
</dbReference>
<dbReference type="NCBIfam" id="TIGR01280">
    <property type="entry name" value="xseB"/>
    <property type="match status" value="1"/>
</dbReference>
<dbReference type="Pfam" id="PF02609">
    <property type="entry name" value="Exonuc_VII_S"/>
    <property type="match status" value="1"/>
</dbReference>
<dbReference type="AlphaFoldDB" id="A0A3B1C6C8"/>
<dbReference type="PANTHER" id="PTHR34137">
    <property type="entry name" value="EXODEOXYRIBONUCLEASE 7 SMALL SUBUNIT"/>
    <property type="match status" value="1"/>
</dbReference>
<dbReference type="HAMAP" id="MF_00337">
    <property type="entry name" value="Exonuc_7_S"/>
    <property type="match status" value="1"/>
</dbReference>
<name>A0A3B1C6C8_9ZZZZ</name>
<feature type="compositionally biased region" description="Acidic residues" evidence="4">
    <location>
        <begin position="80"/>
        <end position="89"/>
    </location>
</feature>
<dbReference type="PIRSF" id="PIRSF006488">
    <property type="entry name" value="Exonuc_VII_S"/>
    <property type="match status" value="1"/>
</dbReference>
<evidence type="ECO:0000256" key="2">
    <source>
        <dbReference type="ARBA" id="ARBA00022722"/>
    </source>
</evidence>
<dbReference type="GO" id="GO:0005829">
    <property type="term" value="C:cytosol"/>
    <property type="evidence" value="ECO:0007669"/>
    <property type="project" value="TreeGrafter"/>
</dbReference>
<reference evidence="5" key="1">
    <citation type="submission" date="2018-06" db="EMBL/GenBank/DDBJ databases">
        <authorList>
            <person name="Zhirakovskaya E."/>
        </authorList>
    </citation>
    <scope>NUCLEOTIDE SEQUENCE</scope>
</reference>
<evidence type="ECO:0000313" key="5">
    <source>
        <dbReference type="EMBL" id="VAX20183.1"/>
    </source>
</evidence>
<dbReference type="SUPFAM" id="SSF116842">
    <property type="entry name" value="XseB-like"/>
    <property type="match status" value="1"/>
</dbReference>
<sequence>MSDTKKDKKEIKFETALARLEEIVSKLEDGGLELDKSIELFEEGVSTAKGLQKKLDEAEKKIERLTKQSDGSLSAKPDDDQAEDDGAPF</sequence>
<dbReference type="GO" id="GO:0009318">
    <property type="term" value="C:exodeoxyribonuclease VII complex"/>
    <property type="evidence" value="ECO:0007669"/>
    <property type="project" value="InterPro"/>
</dbReference>
<proteinExistence type="inferred from homology"/>
<feature type="region of interest" description="Disordered" evidence="4">
    <location>
        <begin position="65"/>
        <end position="89"/>
    </location>
</feature>
<evidence type="ECO:0000256" key="4">
    <source>
        <dbReference type="SAM" id="MobiDB-lite"/>
    </source>
</evidence>